<dbReference type="EMBL" id="BOLY01000003">
    <property type="protein sequence ID" value="GIZ42828.1"/>
    <property type="molecule type" value="Genomic_DNA"/>
</dbReference>
<dbReference type="Proteomes" id="UP000825890">
    <property type="component" value="Unassembled WGS sequence"/>
</dbReference>
<sequence length="282" mass="32206">MAAPLDDSTAETAPAKVNSSPLTESQSSADTPAPVNVSLADQLVTGDRAPPNTDSNHQVSPSSTTSVPAISQDDCSFLEKLPAELRNEIYELVFTSDDDDFEGWVELEDAEPPSRALLWTCQQIKTEATQIYEEACSKYWTETSFRVTLGDFGEDGYMSKLEYDLRFNDHPRLPHQHIDRIRHIRIIGKSEYDGCGSIYKYFHKQGIWAQNHERPDEERWWYCVQPDSSRHSGARLESTAWRKEALVIGRSRARNMPERVPFHREVLLMMGDSSYDWVAFLR</sequence>
<evidence type="ECO:0008006" key="4">
    <source>
        <dbReference type="Google" id="ProtNLM"/>
    </source>
</evidence>
<dbReference type="InterPro" id="IPR038883">
    <property type="entry name" value="AN11006-like"/>
</dbReference>
<name>A0A9P3FD20_9PEZI</name>
<comment type="caution">
    <text evidence="2">The sequence shown here is derived from an EMBL/GenBank/DDBJ whole genome shotgun (WGS) entry which is preliminary data.</text>
</comment>
<dbReference type="PANTHER" id="PTHR42085:SF1">
    <property type="entry name" value="F-BOX DOMAIN-CONTAINING PROTEIN"/>
    <property type="match status" value="1"/>
</dbReference>
<feature type="compositionally biased region" description="Polar residues" evidence="1">
    <location>
        <begin position="52"/>
        <end position="68"/>
    </location>
</feature>
<dbReference type="AlphaFoldDB" id="A0A9P3FD20"/>
<feature type="region of interest" description="Disordered" evidence="1">
    <location>
        <begin position="1"/>
        <end position="68"/>
    </location>
</feature>
<dbReference type="RefSeq" id="XP_044657315.1">
    <property type="nucleotide sequence ID" value="XM_044801380.1"/>
</dbReference>
<reference evidence="2 3" key="1">
    <citation type="submission" date="2021-01" db="EMBL/GenBank/DDBJ databases">
        <title>Cercospora kikuchii MAFF 305040 whole genome shotgun sequence.</title>
        <authorList>
            <person name="Kashiwa T."/>
            <person name="Suzuki T."/>
        </authorList>
    </citation>
    <scope>NUCLEOTIDE SEQUENCE [LARGE SCALE GENOMIC DNA]</scope>
    <source>
        <strain evidence="2 3">MAFF 305040</strain>
    </source>
</reference>
<evidence type="ECO:0000313" key="3">
    <source>
        <dbReference type="Proteomes" id="UP000825890"/>
    </source>
</evidence>
<dbReference type="OrthoDB" id="5413827at2759"/>
<dbReference type="GeneID" id="68291657"/>
<feature type="compositionally biased region" description="Polar residues" evidence="1">
    <location>
        <begin position="17"/>
        <end position="30"/>
    </location>
</feature>
<keyword evidence="3" id="KW-1185">Reference proteome</keyword>
<dbReference type="PANTHER" id="PTHR42085">
    <property type="entry name" value="F-BOX DOMAIN-CONTAINING PROTEIN"/>
    <property type="match status" value="1"/>
</dbReference>
<evidence type="ECO:0000313" key="2">
    <source>
        <dbReference type="EMBL" id="GIZ42828.1"/>
    </source>
</evidence>
<proteinExistence type="predicted"/>
<organism evidence="2 3">
    <name type="scientific">Cercospora kikuchii</name>
    <dbReference type="NCBI Taxonomy" id="84275"/>
    <lineage>
        <taxon>Eukaryota</taxon>
        <taxon>Fungi</taxon>
        <taxon>Dikarya</taxon>
        <taxon>Ascomycota</taxon>
        <taxon>Pezizomycotina</taxon>
        <taxon>Dothideomycetes</taxon>
        <taxon>Dothideomycetidae</taxon>
        <taxon>Mycosphaerellales</taxon>
        <taxon>Mycosphaerellaceae</taxon>
        <taxon>Cercospora</taxon>
    </lineage>
</organism>
<evidence type="ECO:0000256" key="1">
    <source>
        <dbReference type="SAM" id="MobiDB-lite"/>
    </source>
</evidence>
<accession>A0A9P3FD20</accession>
<protein>
    <recommendedName>
        <fullName evidence="4">F-box domain-containing protein</fullName>
    </recommendedName>
</protein>
<gene>
    <name evidence="2" type="ORF">CKM354_000608200</name>
</gene>